<sequence>MAVLEPFTKYPYLQASLRKIPILIERERLDELLNFASYVVCSAKFPQPWTGVSSIHVAFVSMLQVLQNLHATTNGSRRLRAILTLEHRLVSKTPPKFSGDVVRCMFPSFCMNFRMRFKYIILGHYTVIL</sequence>
<gene>
    <name evidence="1" type="ORF">BDA96_07G117800</name>
</gene>
<reference evidence="1" key="2">
    <citation type="submission" date="2020-10" db="EMBL/GenBank/DDBJ databases">
        <authorList>
            <person name="Cooper E.A."/>
            <person name="Brenton Z.W."/>
            <person name="Flinn B.S."/>
            <person name="Jenkins J."/>
            <person name="Shu S."/>
            <person name="Flowers D."/>
            <person name="Luo F."/>
            <person name="Wang Y."/>
            <person name="Xia P."/>
            <person name="Barry K."/>
            <person name="Daum C."/>
            <person name="Lipzen A."/>
            <person name="Yoshinaga Y."/>
            <person name="Schmutz J."/>
            <person name="Saski C."/>
            <person name="Vermerris W."/>
            <person name="Kresovich S."/>
        </authorList>
    </citation>
    <scope>NUCLEOTIDE SEQUENCE</scope>
</reference>
<organism evidence="1 2">
    <name type="scientific">Sorghum bicolor</name>
    <name type="common">Sorghum</name>
    <name type="synonym">Sorghum vulgare</name>
    <dbReference type="NCBI Taxonomy" id="4558"/>
    <lineage>
        <taxon>Eukaryota</taxon>
        <taxon>Viridiplantae</taxon>
        <taxon>Streptophyta</taxon>
        <taxon>Embryophyta</taxon>
        <taxon>Tracheophyta</taxon>
        <taxon>Spermatophyta</taxon>
        <taxon>Magnoliopsida</taxon>
        <taxon>Liliopsida</taxon>
        <taxon>Poales</taxon>
        <taxon>Poaceae</taxon>
        <taxon>PACMAD clade</taxon>
        <taxon>Panicoideae</taxon>
        <taxon>Andropogonodae</taxon>
        <taxon>Andropogoneae</taxon>
        <taxon>Sorghinae</taxon>
        <taxon>Sorghum</taxon>
    </lineage>
</organism>
<reference evidence="1" key="1">
    <citation type="journal article" date="2019" name="BMC Genomics">
        <title>A new reference genome for Sorghum bicolor reveals high levels of sequence similarity between sweet and grain genotypes: implications for the genetics of sugar metabolism.</title>
        <authorList>
            <person name="Cooper E.A."/>
            <person name="Brenton Z.W."/>
            <person name="Flinn B.S."/>
            <person name="Jenkins J."/>
            <person name="Shu S."/>
            <person name="Flowers D."/>
            <person name="Luo F."/>
            <person name="Wang Y."/>
            <person name="Xia P."/>
            <person name="Barry K."/>
            <person name="Daum C."/>
            <person name="Lipzen A."/>
            <person name="Yoshinaga Y."/>
            <person name="Schmutz J."/>
            <person name="Saski C."/>
            <person name="Vermerris W."/>
            <person name="Kresovich S."/>
        </authorList>
    </citation>
    <scope>NUCLEOTIDE SEQUENCE</scope>
</reference>
<comment type="caution">
    <text evidence="1">The sequence shown here is derived from an EMBL/GenBank/DDBJ whole genome shotgun (WGS) entry which is preliminary data.</text>
</comment>
<protein>
    <submittedName>
        <fullName evidence="1">Uncharacterized protein</fullName>
    </submittedName>
</protein>
<evidence type="ECO:0000313" key="2">
    <source>
        <dbReference type="Proteomes" id="UP000807115"/>
    </source>
</evidence>
<dbReference type="PANTHER" id="PTHR42774">
    <property type="entry name" value="PHOSPHOTRANSFERASE SYSTEM TRANSPORT PROTEIN"/>
    <property type="match status" value="1"/>
</dbReference>
<dbReference type="InterPro" id="IPR052562">
    <property type="entry name" value="Ketohexokinase-related"/>
</dbReference>
<proteinExistence type="predicted"/>
<dbReference type="Proteomes" id="UP000807115">
    <property type="component" value="Chromosome 7"/>
</dbReference>
<accession>A0A921QM03</accession>
<dbReference type="PANTHER" id="PTHR42774:SF14">
    <property type="entry name" value="CARBOHYDRATE KINASE PFKB DOMAIN-CONTAINING PROTEIN"/>
    <property type="match status" value="1"/>
</dbReference>
<dbReference type="AlphaFoldDB" id="A0A921QM03"/>
<name>A0A921QM03_SORBI</name>
<evidence type="ECO:0000313" key="1">
    <source>
        <dbReference type="EMBL" id="KAG0523370.1"/>
    </source>
</evidence>
<dbReference type="EMBL" id="CM027686">
    <property type="protein sequence ID" value="KAG0523370.1"/>
    <property type="molecule type" value="Genomic_DNA"/>
</dbReference>